<dbReference type="Pfam" id="PF07729">
    <property type="entry name" value="FCD"/>
    <property type="match status" value="1"/>
</dbReference>
<dbReference type="AlphaFoldDB" id="A0A512DRP6"/>
<evidence type="ECO:0000313" key="6">
    <source>
        <dbReference type="Proteomes" id="UP000321523"/>
    </source>
</evidence>
<dbReference type="SMART" id="SM00345">
    <property type="entry name" value="HTH_GNTR"/>
    <property type="match status" value="1"/>
</dbReference>
<dbReference type="InterPro" id="IPR000524">
    <property type="entry name" value="Tscrpt_reg_HTH_GntR"/>
</dbReference>
<accession>A0A512DRP6</accession>
<dbReference type="SUPFAM" id="SSF48008">
    <property type="entry name" value="GntR ligand-binding domain-like"/>
    <property type="match status" value="1"/>
</dbReference>
<dbReference type="Pfam" id="PF00392">
    <property type="entry name" value="GntR"/>
    <property type="match status" value="1"/>
</dbReference>
<reference evidence="5 6" key="1">
    <citation type="submission" date="2019-07" db="EMBL/GenBank/DDBJ databases">
        <title>Whole genome shotgun sequence of Skermanella aerolata NBRC 106429.</title>
        <authorList>
            <person name="Hosoyama A."/>
            <person name="Uohara A."/>
            <person name="Ohji S."/>
            <person name="Ichikawa N."/>
        </authorList>
    </citation>
    <scope>NUCLEOTIDE SEQUENCE [LARGE SCALE GENOMIC DNA]</scope>
    <source>
        <strain evidence="5 6">NBRC 106429</strain>
    </source>
</reference>
<protein>
    <submittedName>
        <fullName evidence="5">Transcriptional regulator</fullName>
    </submittedName>
</protein>
<name>A0A512DRP6_9PROT</name>
<dbReference type="InterPro" id="IPR036388">
    <property type="entry name" value="WH-like_DNA-bd_sf"/>
</dbReference>
<sequence length="253" mass="28403">MRGALNCAARYPAEDLMRALTTQSRLVEQVYEAILSEITEGKLPPNSRLIQDELAEVYGVSRQPVQQALLLLRNHGLVRDAPRRGLVVSPLDIDFVRNLYEIREVLEGLACRKAAECGPERAREKGPELIAAGREAVETGSVTKQIAADMAFHCFLYDISGNLLIAETMEPNWHYLRRVMGEVLRDDEKMPGSIWDEHAAILEAVIAGEADKVETLARQHISRAAKVYVTRLQAHQEAVMAGHRSRSLRRDQR</sequence>
<dbReference type="Proteomes" id="UP000321523">
    <property type="component" value="Unassembled WGS sequence"/>
</dbReference>
<dbReference type="Gene3D" id="1.20.120.530">
    <property type="entry name" value="GntR ligand-binding domain-like"/>
    <property type="match status" value="1"/>
</dbReference>
<keyword evidence="1" id="KW-0805">Transcription regulation</keyword>
<dbReference type="PANTHER" id="PTHR43537:SF45">
    <property type="entry name" value="GNTR FAMILY REGULATORY PROTEIN"/>
    <property type="match status" value="1"/>
</dbReference>
<evidence type="ECO:0000256" key="1">
    <source>
        <dbReference type="ARBA" id="ARBA00023015"/>
    </source>
</evidence>
<dbReference type="SUPFAM" id="SSF46785">
    <property type="entry name" value="Winged helix' DNA-binding domain"/>
    <property type="match status" value="1"/>
</dbReference>
<dbReference type="GO" id="GO:0003677">
    <property type="term" value="F:DNA binding"/>
    <property type="evidence" value="ECO:0007669"/>
    <property type="project" value="UniProtKB-KW"/>
</dbReference>
<dbReference type="CDD" id="cd07377">
    <property type="entry name" value="WHTH_GntR"/>
    <property type="match status" value="1"/>
</dbReference>
<dbReference type="Gene3D" id="1.10.10.10">
    <property type="entry name" value="Winged helix-like DNA-binding domain superfamily/Winged helix DNA-binding domain"/>
    <property type="match status" value="1"/>
</dbReference>
<organism evidence="5 6">
    <name type="scientific">Skermanella aerolata</name>
    <dbReference type="NCBI Taxonomy" id="393310"/>
    <lineage>
        <taxon>Bacteria</taxon>
        <taxon>Pseudomonadati</taxon>
        <taxon>Pseudomonadota</taxon>
        <taxon>Alphaproteobacteria</taxon>
        <taxon>Rhodospirillales</taxon>
        <taxon>Azospirillaceae</taxon>
        <taxon>Skermanella</taxon>
    </lineage>
</organism>
<dbReference type="PROSITE" id="PS50949">
    <property type="entry name" value="HTH_GNTR"/>
    <property type="match status" value="1"/>
</dbReference>
<gene>
    <name evidence="5" type="ORF">SAE02_32440</name>
</gene>
<evidence type="ECO:0000256" key="3">
    <source>
        <dbReference type="ARBA" id="ARBA00023163"/>
    </source>
</evidence>
<evidence type="ECO:0000313" key="5">
    <source>
        <dbReference type="EMBL" id="GEO39096.1"/>
    </source>
</evidence>
<dbReference type="InterPro" id="IPR036390">
    <property type="entry name" value="WH_DNA-bd_sf"/>
</dbReference>
<dbReference type="SMART" id="SM00895">
    <property type="entry name" value="FCD"/>
    <property type="match status" value="1"/>
</dbReference>
<dbReference type="GO" id="GO:0003700">
    <property type="term" value="F:DNA-binding transcription factor activity"/>
    <property type="evidence" value="ECO:0007669"/>
    <property type="project" value="InterPro"/>
</dbReference>
<dbReference type="InterPro" id="IPR008920">
    <property type="entry name" value="TF_FadR/GntR_C"/>
</dbReference>
<dbReference type="PANTHER" id="PTHR43537">
    <property type="entry name" value="TRANSCRIPTIONAL REGULATOR, GNTR FAMILY"/>
    <property type="match status" value="1"/>
</dbReference>
<proteinExistence type="predicted"/>
<evidence type="ECO:0000256" key="2">
    <source>
        <dbReference type="ARBA" id="ARBA00023125"/>
    </source>
</evidence>
<keyword evidence="3" id="KW-0804">Transcription</keyword>
<evidence type="ECO:0000259" key="4">
    <source>
        <dbReference type="PROSITE" id="PS50949"/>
    </source>
</evidence>
<feature type="domain" description="HTH gntR-type" evidence="4">
    <location>
        <begin position="24"/>
        <end position="91"/>
    </location>
</feature>
<dbReference type="EMBL" id="BJYZ01000014">
    <property type="protein sequence ID" value="GEO39096.1"/>
    <property type="molecule type" value="Genomic_DNA"/>
</dbReference>
<keyword evidence="2" id="KW-0238">DNA-binding</keyword>
<keyword evidence="6" id="KW-1185">Reference proteome</keyword>
<dbReference type="InterPro" id="IPR011711">
    <property type="entry name" value="GntR_C"/>
</dbReference>
<comment type="caution">
    <text evidence="5">The sequence shown here is derived from an EMBL/GenBank/DDBJ whole genome shotgun (WGS) entry which is preliminary data.</text>
</comment>